<feature type="compositionally biased region" description="Basic and acidic residues" evidence="6">
    <location>
        <begin position="18"/>
        <end position="31"/>
    </location>
</feature>
<protein>
    <recommendedName>
        <fullName evidence="3">Rab3 GTPase-activating protein catalytic subunit</fullName>
    </recommendedName>
</protein>
<organism evidence="8 9">
    <name type="scientific">Arabis nemorensis</name>
    <dbReference type="NCBI Taxonomy" id="586526"/>
    <lineage>
        <taxon>Eukaryota</taxon>
        <taxon>Viridiplantae</taxon>
        <taxon>Streptophyta</taxon>
        <taxon>Embryophyta</taxon>
        <taxon>Tracheophyta</taxon>
        <taxon>Spermatophyta</taxon>
        <taxon>Magnoliopsida</taxon>
        <taxon>eudicotyledons</taxon>
        <taxon>Gunneridae</taxon>
        <taxon>Pentapetalae</taxon>
        <taxon>rosids</taxon>
        <taxon>malvids</taxon>
        <taxon>Brassicales</taxon>
        <taxon>Brassicaceae</taxon>
        <taxon>Arabideae</taxon>
        <taxon>Arabis</taxon>
    </lineage>
</organism>
<gene>
    <name evidence="8" type="ORF">ANE_LOCUS26943</name>
</gene>
<dbReference type="InterPro" id="IPR026147">
    <property type="entry name" value="Rab3GAP1_conserved"/>
</dbReference>
<feature type="domain" description="Rab3GAP catalytic subunit conserved" evidence="7">
    <location>
        <begin position="2"/>
        <end position="75"/>
    </location>
</feature>
<dbReference type="InterPro" id="IPR045700">
    <property type="entry name" value="Rab3GAP1"/>
</dbReference>
<comment type="subcellular location">
    <subcellularLocation>
        <location evidence="1">Cytoplasm</location>
    </subcellularLocation>
</comment>
<evidence type="ECO:0000256" key="4">
    <source>
        <dbReference type="ARBA" id="ARBA00022468"/>
    </source>
</evidence>
<evidence type="ECO:0000256" key="3">
    <source>
        <dbReference type="ARBA" id="ARBA00015817"/>
    </source>
</evidence>
<evidence type="ECO:0000256" key="6">
    <source>
        <dbReference type="SAM" id="MobiDB-lite"/>
    </source>
</evidence>
<evidence type="ECO:0000259" key="7">
    <source>
        <dbReference type="Pfam" id="PF13890"/>
    </source>
</evidence>
<accession>A0A565CS82</accession>
<dbReference type="AlphaFoldDB" id="A0A565CS82"/>
<keyword evidence="9" id="KW-1185">Reference proteome</keyword>
<feature type="region of interest" description="Disordered" evidence="6">
    <location>
        <begin position="88"/>
        <end position="107"/>
    </location>
</feature>
<evidence type="ECO:0000313" key="8">
    <source>
        <dbReference type="EMBL" id="VVB16499.1"/>
    </source>
</evidence>
<evidence type="ECO:0000256" key="2">
    <source>
        <dbReference type="ARBA" id="ARBA00008856"/>
    </source>
</evidence>
<dbReference type="PANTHER" id="PTHR21422:SF9">
    <property type="entry name" value="RAB3 GTPASE-ACTIVATING PROTEIN CATALYTIC SUBUNIT"/>
    <property type="match status" value="1"/>
</dbReference>
<proteinExistence type="inferred from homology"/>
<dbReference type="GO" id="GO:0005737">
    <property type="term" value="C:cytoplasm"/>
    <property type="evidence" value="ECO:0007669"/>
    <property type="project" value="UniProtKB-SubCell"/>
</dbReference>
<dbReference type="GO" id="GO:0005096">
    <property type="term" value="F:GTPase activator activity"/>
    <property type="evidence" value="ECO:0007669"/>
    <property type="project" value="UniProtKB-KW"/>
</dbReference>
<dbReference type="PANTHER" id="PTHR21422">
    <property type="entry name" value="RAB3 GTPASE-ACTIVATING PROTEIN CATALYTIC SUBUNIT"/>
    <property type="match status" value="1"/>
</dbReference>
<dbReference type="Pfam" id="PF13890">
    <property type="entry name" value="Rab3-GTPase_cat"/>
    <property type="match status" value="1"/>
</dbReference>
<evidence type="ECO:0000256" key="5">
    <source>
        <dbReference type="ARBA" id="ARBA00022490"/>
    </source>
</evidence>
<keyword evidence="5" id="KW-0963">Cytoplasm</keyword>
<comment type="caution">
    <text evidence="8">The sequence shown here is derived from an EMBL/GenBank/DDBJ whole genome shotgun (WGS) entry which is preliminary data.</text>
</comment>
<dbReference type="OrthoDB" id="17346at2759"/>
<feature type="compositionally biased region" description="Basic and acidic residues" evidence="6">
    <location>
        <begin position="61"/>
        <end position="73"/>
    </location>
</feature>
<reference evidence="8" key="1">
    <citation type="submission" date="2019-07" db="EMBL/GenBank/DDBJ databases">
        <authorList>
            <person name="Dittberner H."/>
        </authorList>
    </citation>
    <scope>NUCLEOTIDE SEQUENCE [LARGE SCALE GENOMIC DNA]</scope>
</reference>
<keyword evidence="4" id="KW-0343">GTPase activation</keyword>
<dbReference type="EMBL" id="CABITT030000008">
    <property type="protein sequence ID" value="VVB16499.1"/>
    <property type="molecule type" value="Genomic_DNA"/>
</dbReference>
<feature type="region of interest" description="Disordered" evidence="6">
    <location>
        <begin position="13"/>
        <end position="73"/>
    </location>
</feature>
<comment type="similarity">
    <text evidence="2">Belongs to the Rab3-GAP catalytic subunit family.</text>
</comment>
<sequence>MRVFEDFIRWDSPGDWESFEHEATEPSEGSKPRRGHLSQRMSDQGNLWRKSWNDASTLPADDQKPLLDSNRDGEKCGLTSFLTKWSAQPSEDQPILLTRQTSGTRNK</sequence>
<evidence type="ECO:0000256" key="1">
    <source>
        <dbReference type="ARBA" id="ARBA00004496"/>
    </source>
</evidence>
<name>A0A565CS82_9BRAS</name>
<feature type="compositionally biased region" description="Polar residues" evidence="6">
    <location>
        <begin position="98"/>
        <end position="107"/>
    </location>
</feature>
<dbReference type="Proteomes" id="UP000489600">
    <property type="component" value="Unassembled WGS sequence"/>
</dbReference>
<evidence type="ECO:0000313" key="9">
    <source>
        <dbReference type="Proteomes" id="UP000489600"/>
    </source>
</evidence>